<organism evidence="1 2">
    <name type="scientific">Leptospira borgpetersenii serovar Hardjo-bovis str. Sponselee</name>
    <dbReference type="NCBI Taxonomy" id="1303729"/>
    <lineage>
        <taxon>Bacteria</taxon>
        <taxon>Pseudomonadati</taxon>
        <taxon>Spirochaetota</taxon>
        <taxon>Spirochaetia</taxon>
        <taxon>Leptospirales</taxon>
        <taxon>Leptospiraceae</taxon>
        <taxon>Leptospira</taxon>
    </lineage>
</organism>
<reference evidence="1 2" key="1">
    <citation type="submission" date="2013-01" db="EMBL/GenBank/DDBJ databases">
        <authorList>
            <person name="Harkins D.M."/>
            <person name="Durkin A.S."/>
            <person name="Brinkac L.M."/>
            <person name="Haft D.H."/>
            <person name="Selengut J.D."/>
            <person name="Sanka R."/>
            <person name="DePew J."/>
            <person name="Purushe J."/>
            <person name="Galloway R.L."/>
            <person name="Vinetz J.M."/>
            <person name="Sutton G.G."/>
            <person name="Nierman W.C."/>
            <person name="Fouts D.E."/>
        </authorList>
    </citation>
    <scope>NUCLEOTIDE SEQUENCE [LARGE SCALE GENOMIC DNA]</scope>
    <source>
        <strain evidence="1 2">Sponselee CDC</strain>
    </source>
</reference>
<comment type="caution">
    <text evidence="1">The sequence shown here is derived from an EMBL/GenBank/DDBJ whole genome shotgun (WGS) entry which is preliminary data.</text>
</comment>
<dbReference type="Proteomes" id="UP000011873">
    <property type="component" value="Unassembled WGS sequence"/>
</dbReference>
<protein>
    <submittedName>
        <fullName evidence="1">Uncharacterized protein</fullName>
    </submittedName>
</protein>
<sequence length="86" mass="9822">MATGFQAEIKKLSYTYLEKQNRIGKVKLAKRNKSQIDSIVSNDDSLYRFRVCSKTVFCGSDTVISPLNVGTHTFDSKFLKNDYTNF</sequence>
<dbReference type="PATRIC" id="fig|1218567.3.peg.2349"/>
<dbReference type="AlphaFoldDB" id="M6BN37"/>
<dbReference type="RefSeq" id="WP_017859270.1">
    <property type="nucleotide sequence ID" value="NZ_ANMU01000090.1"/>
</dbReference>
<name>M6BN37_LEPBO</name>
<proteinExistence type="predicted"/>
<evidence type="ECO:0000313" key="1">
    <source>
        <dbReference type="EMBL" id="EMJ81187.1"/>
    </source>
</evidence>
<dbReference type="EMBL" id="ANMU01000090">
    <property type="protein sequence ID" value="EMJ81187.1"/>
    <property type="molecule type" value="Genomic_DNA"/>
</dbReference>
<evidence type="ECO:0000313" key="2">
    <source>
        <dbReference type="Proteomes" id="UP000011873"/>
    </source>
</evidence>
<gene>
    <name evidence="1" type="ORF">LEP1GSC016_0772</name>
</gene>
<accession>M6BN37</accession>